<evidence type="ECO:0000259" key="4">
    <source>
        <dbReference type="PROSITE" id="PS50977"/>
    </source>
</evidence>
<sequence length="123" mass="14081">MERLTEVAHVSKRTFYQHFPSKDALVEVYLRRFDTEAPLARERVLDDERLAPRERLLALFEAPTSGSVLRGCPFHNARGRRGVRHRRARPSARGHAAPPNNSSTPPYTRNTPVRDTPGLRHPH</sequence>
<evidence type="ECO:0000256" key="2">
    <source>
        <dbReference type="PROSITE-ProRule" id="PRU00335"/>
    </source>
</evidence>
<evidence type="ECO:0000313" key="5">
    <source>
        <dbReference type="EMBL" id="TMQ90472.1"/>
    </source>
</evidence>
<proteinExistence type="predicted"/>
<dbReference type="OrthoDB" id="4214267at2"/>
<protein>
    <submittedName>
        <fullName evidence="5">TetR/AcrR family transcriptional regulator</fullName>
    </submittedName>
</protein>
<dbReference type="SUPFAM" id="SSF46689">
    <property type="entry name" value="Homeodomain-like"/>
    <property type="match status" value="1"/>
</dbReference>
<dbReference type="Pfam" id="PF00440">
    <property type="entry name" value="TetR_N"/>
    <property type="match status" value="1"/>
</dbReference>
<name>A0A5C4J2T1_9ACTN</name>
<feature type="compositionally biased region" description="Basic residues" evidence="3">
    <location>
        <begin position="77"/>
        <end position="92"/>
    </location>
</feature>
<organism evidence="5 6">
    <name type="scientific">Actinomadura soli</name>
    <dbReference type="NCBI Taxonomy" id="2508997"/>
    <lineage>
        <taxon>Bacteria</taxon>
        <taxon>Bacillati</taxon>
        <taxon>Actinomycetota</taxon>
        <taxon>Actinomycetes</taxon>
        <taxon>Streptosporangiales</taxon>
        <taxon>Thermomonosporaceae</taxon>
        <taxon>Actinomadura</taxon>
    </lineage>
</organism>
<feature type="compositionally biased region" description="Polar residues" evidence="3">
    <location>
        <begin position="100"/>
        <end position="113"/>
    </location>
</feature>
<dbReference type="InterPro" id="IPR009057">
    <property type="entry name" value="Homeodomain-like_sf"/>
</dbReference>
<keyword evidence="1 2" id="KW-0238">DNA-binding</keyword>
<dbReference type="InterPro" id="IPR001647">
    <property type="entry name" value="HTH_TetR"/>
</dbReference>
<evidence type="ECO:0000313" key="6">
    <source>
        <dbReference type="Proteomes" id="UP000309174"/>
    </source>
</evidence>
<comment type="caution">
    <text evidence="2">Lacks conserved residue(s) required for the propagation of feature annotation.</text>
</comment>
<gene>
    <name evidence="5" type="ORF">ETD83_35330</name>
</gene>
<keyword evidence="6" id="KW-1185">Reference proteome</keyword>
<feature type="domain" description="HTH tetR-type" evidence="4">
    <location>
        <begin position="1"/>
        <end position="37"/>
    </location>
</feature>
<reference evidence="5 6" key="1">
    <citation type="submission" date="2019-05" db="EMBL/GenBank/DDBJ databases">
        <title>Draft genome sequence of Actinomadura sp. 14C53.</title>
        <authorList>
            <person name="Saricaoglu S."/>
            <person name="Isik K."/>
        </authorList>
    </citation>
    <scope>NUCLEOTIDE SEQUENCE [LARGE SCALE GENOMIC DNA]</scope>
    <source>
        <strain evidence="5 6">14C53</strain>
    </source>
</reference>
<comment type="caution">
    <text evidence="5">The sequence shown here is derived from an EMBL/GenBank/DDBJ whole genome shotgun (WGS) entry which is preliminary data.</text>
</comment>
<feature type="region of interest" description="Disordered" evidence="3">
    <location>
        <begin position="71"/>
        <end position="123"/>
    </location>
</feature>
<dbReference type="PROSITE" id="PS50977">
    <property type="entry name" value="HTH_TETR_2"/>
    <property type="match status" value="1"/>
</dbReference>
<dbReference type="AlphaFoldDB" id="A0A5C4J2T1"/>
<dbReference type="EMBL" id="VCKW01000288">
    <property type="protein sequence ID" value="TMQ90472.1"/>
    <property type="molecule type" value="Genomic_DNA"/>
</dbReference>
<evidence type="ECO:0000256" key="1">
    <source>
        <dbReference type="ARBA" id="ARBA00023125"/>
    </source>
</evidence>
<dbReference type="Gene3D" id="1.10.357.10">
    <property type="entry name" value="Tetracycline Repressor, domain 2"/>
    <property type="match status" value="1"/>
</dbReference>
<evidence type="ECO:0000256" key="3">
    <source>
        <dbReference type="SAM" id="MobiDB-lite"/>
    </source>
</evidence>
<accession>A0A5C4J2T1</accession>
<dbReference type="Proteomes" id="UP000309174">
    <property type="component" value="Unassembled WGS sequence"/>
</dbReference>
<dbReference type="GO" id="GO:0003677">
    <property type="term" value="F:DNA binding"/>
    <property type="evidence" value="ECO:0007669"/>
    <property type="project" value="UniProtKB-UniRule"/>
</dbReference>